<sequence>MKKGDIVFVSGIVKDGLKAIPIDNVGPKYITLTIGSRLVKFYIDTLYQVTKYSATYRIYTTEQAYYDEAERNTLTSAIANKATQRGRTNQLPLESLRTINSILDSVTP</sequence>
<dbReference type="AlphaFoldDB" id="A0A4Q2US58"/>
<proteinExistence type="predicted"/>
<dbReference type="Pfam" id="PF24203">
    <property type="entry name" value="Phage_ProQ_C_like"/>
    <property type="match status" value="1"/>
</dbReference>
<organism evidence="1 2">
    <name type="scientific">Spirosoma sordidisoli</name>
    <dbReference type="NCBI Taxonomy" id="2502893"/>
    <lineage>
        <taxon>Bacteria</taxon>
        <taxon>Pseudomonadati</taxon>
        <taxon>Bacteroidota</taxon>
        <taxon>Cytophagia</taxon>
        <taxon>Cytophagales</taxon>
        <taxon>Cytophagaceae</taxon>
        <taxon>Spirosoma</taxon>
    </lineage>
</organism>
<dbReference type="RefSeq" id="WP_129601930.1">
    <property type="nucleotide sequence ID" value="NZ_SBLB01000003.1"/>
</dbReference>
<protein>
    <submittedName>
        <fullName evidence="1">Uncharacterized protein</fullName>
    </submittedName>
</protein>
<dbReference type="Proteomes" id="UP000290407">
    <property type="component" value="Unassembled WGS sequence"/>
</dbReference>
<keyword evidence="2" id="KW-1185">Reference proteome</keyword>
<dbReference type="EMBL" id="SBLB01000003">
    <property type="protein sequence ID" value="RYC69669.1"/>
    <property type="molecule type" value="Genomic_DNA"/>
</dbReference>
<accession>A0A4Q2US58</accession>
<evidence type="ECO:0000313" key="1">
    <source>
        <dbReference type="EMBL" id="RYC69669.1"/>
    </source>
</evidence>
<reference evidence="1 2" key="1">
    <citation type="submission" date="2019-01" db="EMBL/GenBank/DDBJ databases">
        <title>Spirosoma flava sp. nov., a propanil-degrading bacterium isolated from herbicide-contaminated soil.</title>
        <authorList>
            <person name="Zhang L."/>
            <person name="Jiang J.-D."/>
        </authorList>
    </citation>
    <scope>NUCLEOTIDE SEQUENCE [LARGE SCALE GENOMIC DNA]</scope>
    <source>
        <strain evidence="1 2">TY50</strain>
    </source>
</reference>
<evidence type="ECO:0000313" key="2">
    <source>
        <dbReference type="Proteomes" id="UP000290407"/>
    </source>
</evidence>
<name>A0A4Q2US58_9BACT</name>
<comment type="caution">
    <text evidence="1">The sequence shown here is derived from an EMBL/GenBank/DDBJ whole genome shotgun (WGS) entry which is preliminary data.</text>
</comment>
<gene>
    <name evidence="1" type="ORF">EQG79_13795</name>
</gene>
<dbReference type="InterPro" id="IPR056982">
    <property type="entry name" value="Phage_ProQ_C-like"/>
</dbReference>